<dbReference type="PANTHER" id="PTHR34385">
    <property type="entry name" value="D-ALANYL-D-ALANINE CARBOXYPEPTIDASE"/>
    <property type="match status" value="1"/>
</dbReference>
<proteinExistence type="predicted"/>
<dbReference type="Pfam" id="PF02557">
    <property type="entry name" value="VanY"/>
    <property type="match status" value="1"/>
</dbReference>
<protein>
    <submittedName>
        <fullName evidence="2">M15 family metallopeptidase</fullName>
    </submittedName>
</protein>
<dbReference type="GO" id="GO:0008233">
    <property type="term" value="F:peptidase activity"/>
    <property type="evidence" value="ECO:0007669"/>
    <property type="project" value="InterPro"/>
</dbReference>
<gene>
    <name evidence="2" type="ORF">HPC62_11930</name>
</gene>
<dbReference type="InterPro" id="IPR009045">
    <property type="entry name" value="Zn_M74/Hedgehog-like"/>
</dbReference>
<dbReference type="EMBL" id="CP053661">
    <property type="protein sequence ID" value="QKD84921.1"/>
    <property type="molecule type" value="Genomic_DNA"/>
</dbReference>
<feature type="domain" description="D-alanyl-D-alanine carboxypeptidase-like core" evidence="1">
    <location>
        <begin position="16"/>
        <end position="143"/>
    </location>
</feature>
<dbReference type="InterPro" id="IPR058193">
    <property type="entry name" value="VanY/YodJ_core_dom"/>
</dbReference>
<organism evidence="2 3">
    <name type="scientific">Thermoleptolyngbya sichuanensis A183</name>
    <dbReference type="NCBI Taxonomy" id="2737172"/>
    <lineage>
        <taxon>Bacteria</taxon>
        <taxon>Bacillati</taxon>
        <taxon>Cyanobacteriota</taxon>
        <taxon>Cyanophyceae</taxon>
        <taxon>Oculatellales</taxon>
        <taxon>Oculatellaceae</taxon>
        <taxon>Thermoleptolyngbya</taxon>
        <taxon>Thermoleptolyngbya sichuanensis</taxon>
    </lineage>
</organism>
<evidence type="ECO:0000259" key="1">
    <source>
        <dbReference type="Pfam" id="PF02557"/>
    </source>
</evidence>
<sequence>MVVASYSQDVAQRFEQLHTDAGLALLQMIDAARLEGVWIVPVSGFRDYERQTRLFRMKTHQYGSAEAAARAVAPPGHSEHHTGYAIDLSDGLARAMDISQAFGKTAAYAWLTRRAAEFGFELSFPENNPQGVQYEPWHWRYVGTPEARRLFEPAKSEVRSVG</sequence>
<evidence type="ECO:0000313" key="3">
    <source>
        <dbReference type="Proteomes" id="UP000505210"/>
    </source>
</evidence>
<dbReference type="Gene3D" id="3.30.1380.10">
    <property type="match status" value="1"/>
</dbReference>
<dbReference type="KEGG" id="theu:HPC62_11930"/>
<dbReference type="Proteomes" id="UP000505210">
    <property type="component" value="Chromosome"/>
</dbReference>
<dbReference type="GO" id="GO:0006508">
    <property type="term" value="P:proteolysis"/>
    <property type="evidence" value="ECO:0007669"/>
    <property type="project" value="InterPro"/>
</dbReference>
<evidence type="ECO:0000313" key="2">
    <source>
        <dbReference type="EMBL" id="QKD84921.1"/>
    </source>
</evidence>
<dbReference type="InterPro" id="IPR003709">
    <property type="entry name" value="VanY-like_core_dom"/>
</dbReference>
<name>A0A6M8BME2_9CYAN</name>
<dbReference type="PANTHER" id="PTHR34385:SF1">
    <property type="entry name" value="PEPTIDOGLYCAN L-ALANYL-D-GLUTAMATE ENDOPEPTIDASE CWLK"/>
    <property type="match status" value="1"/>
</dbReference>
<dbReference type="SUPFAM" id="SSF55166">
    <property type="entry name" value="Hedgehog/DD-peptidase"/>
    <property type="match status" value="1"/>
</dbReference>
<dbReference type="AlphaFoldDB" id="A0A6M8BME2"/>
<reference evidence="2 3" key="1">
    <citation type="submission" date="2020-05" db="EMBL/GenBank/DDBJ databases">
        <title>Complete genome sequence of of a novel Thermoleptolyngbya strain isolated from hot springs of Ganzi, Sichuan China.</title>
        <authorList>
            <person name="Tang J."/>
            <person name="Daroch M."/>
            <person name="Li L."/>
            <person name="Waleron K."/>
            <person name="Waleron M."/>
            <person name="Waleron M."/>
        </authorList>
    </citation>
    <scope>NUCLEOTIDE SEQUENCE [LARGE SCALE GENOMIC DNA]</scope>
    <source>
        <strain evidence="2 3">PKUAC-SCTA183</strain>
    </source>
</reference>
<accession>A0A6M8BME2</accession>
<dbReference type="CDD" id="cd14852">
    <property type="entry name" value="LD-carboxypeptidase"/>
    <property type="match status" value="1"/>
</dbReference>
<dbReference type="InterPro" id="IPR052179">
    <property type="entry name" value="DD-CPase-like"/>
</dbReference>
<keyword evidence="3" id="KW-1185">Reference proteome</keyword>